<dbReference type="RefSeq" id="WP_189378480.1">
    <property type="nucleotide sequence ID" value="NZ_BNAH01000009.1"/>
</dbReference>
<dbReference type="Proteomes" id="UP000626370">
    <property type="component" value="Unassembled WGS sequence"/>
</dbReference>
<keyword evidence="1" id="KW-0645">Protease</keyword>
<dbReference type="InterPro" id="IPR012349">
    <property type="entry name" value="Split_barrel_FMN-bd"/>
</dbReference>
<accession>A0ABQ3IUU4</accession>
<dbReference type="SUPFAM" id="SSF50475">
    <property type="entry name" value="FMN-binding split barrel"/>
    <property type="match status" value="1"/>
</dbReference>
<name>A0ABQ3IUU4_9GAMM</name>
<keyword evidence="1" id="KW-0378">Hydrolase</keyword>
<dbReference type="PIRSF" id="PIRSF010372">
    <property type="entry name" value="PaiB"/>
    <property type="match status" value="1"/>
</dbReference>
<dbReference type="GO" id="GO:0006508">
    <property type="term" value="P:proteolysis"/>
    <property type="evidence" value="ECO:0007669"/>
    <property type="project" value="UniProtKB-KW"/>
</dbReference>
<dbReference type="InterPro" id="IPR007396">
    <property type="entry name" value="TR_PAI2-type"/>
</dbReference>
<reference evidence="2" key="1">
    <citation type="journal article" date="2019" name="Int. J. Syst. Evol. Microbiol.">
        <title>The Global Catalogue of Microorganisms (GCM) 10K type strain sequencing project: providing services to taxonomists for standard genome sequencing and annotation.</title>
        <authorList>
            <consortium name="The Broad Institute Genomics Platform"/>
            <consortium name="The Broad Institute Genome Sequencing Center for Infectious Disease"/>
            <person name="Wu L."/>
            <person name="Ma J."/>
        </authorList>
    </citation>
    <scope>NUCLEOTIDE SEQUENCE [LARGE SCALE GENOMIC DNA]</scope>
    <source>
        <strain evidence="2">CGMCC 1.15922</strain>
    </source>
</reference>
<keyword evidence="2" id="KW-1185">Reference proteome</keyword>
<organism evidence="1 2">
    <name type="scientific">Thalassotalea profundi</name>
    <dbReference type="NCBI Taxonomy" id="2036687"/>
    <lineage>
        <taxon>Bacteria</taxon>
        <taxon>Pseudomonadati</taxon>
        <taxon>Pseudomonadota</taxon>
        <taxon>Gammaproteobacteria</taxon>
        <taxon>Alteromonadales</taxon>
        <taxon>Colwelliaceae</taxon>
        <taxon>Thalassotalea</taxon>
    </lineage>
</organism>
<evidence type="ECO:0000313" key="1">
    <source>
        <dbReference type="EMBL" id="GHE93636.1"/>
    </source>
</evidence>
<protein>
    <submittedName>
        <fullName evidence="1">Protease synthase and sporulation protein PAI 2</fullName>
    </submittedName>
</protein>
<proteinExistence type="predicted"/>
<dbReference type="PANTHER" id="PTHR35802:SF1">
    <property type="entry name" value="PROTEASE SYNTHASE AND SPORULATION PROTEIN PAI 2"/>
    <property type="match status" value="1"/>
</dbReference>
<dbReference type="PANTHER" id="PTHR35802">
    <property type="entry name" value="PROTEASE SYNTHASE AND SPORULATION PROTEIN PAI 2"/>
    <property type="match status" value="1"/>
</dbReference>
<dbReference type="Gene3D" id="2.30.110.10">
    <property type="entry name" value="Electron Transport, Fmn-binding Protein, Chain A"/>
    <property type="match status" value="1"/>
</dbReference>
<dbReference type="EMBL" id="BNAH01000009">
    <property type="protein sequence ID" value="GHE93636.1"/>
    <property type="molecule type" value="Genomic_DNA"/>
</dbReference>
<sequence length="200" mass="22575">MYVPEKWKMPELADIHQFIHKYSFVTLVSPSLQATRLPVLFDSESNCLIGHFARTNPHWREIEAQECLVIIDGPHAYISPTWYQQAPNVPTWNYASVHIKGRASLLTEKENLEGLNRLIAKYEPSLLNKRTTVTAEHQQKLSKGIVGFKIDIHNIDAKAKLGQHRTSDDQLGVVDGLKMQNSPDSQALLSLMHSLKLGLG</sequence>
<dbReference type="Pfam" id="PF04299">
    <property type="entry name" value="FMN_bind_2"/>
    <property type="match status" value="1"/>
</dbReference>
<gene>
    <name evidence="1" type="primary">paiB</name>
    <name evidence="1" type="ORF">GCM10011501_23790</name>
</gene>
<evidence type="ECO:0000313" key="2">
    <source>
        <dbReference type="Proteomes" id="UP000626370"/>
    </source>
</evidence>
<comment type="caution">
    <text evidence="1">The sequence shown here is derived from an EMBL/GenBank/DDBJ whole genome shotgun (WGS) entry which is preliminary data.</text>
</comment>
<dbReference type="GO" id="GO:0008233">
    <property type="term" value="F:peptidase activity"/>
    <property type="evidence" value="ECO:0007669"/>
    <property type="project" value="UniProtKB-KW"/>
</dbReference>